<accession>A0A151ADA2</accession>
<evidence type="ECO:0000259" key="2">
    <source>
        <dbReference type="Pfam" id="PF01408"/>
    </source>
</evidence>
<dbReference type="Gene3D" id="3.30.360.10">
    <property type="entry name" value="Dihydrodipicolinate Reductase, domain 2"/>
    <property type="match status" value="1"/>
</dbReference>
<dbReference type="EC" id="1.1.1.179" evidence="4"/>
<dbReference type="Proteomes" id="UP000075321">
    <property type="component" value="Unassembled WGS sequence"/>
</dbReference>
<keyword evidence="5" id="KW-1185">Reference proteome</keyword>
<evidence type="ECO:0000256" key="1">
    <source>
        <dbReference type="ARBA" id="ARBA00023002"/>
    </source>
</evidence>
<dbReference type="InterPro" id="IPR050463">
    <property type="entry name" value="Gfo/Idh/MocA_oxidrdct_glycsds"/>
</dbReference>
<evidence type="ECO:0000259" key="3">
    <source>
        <dbReference type="Pfam" id="PF22725"/>
    </source>
</evidence>
<dbReference type="PATRIC" id="fig|1008153.3.peg.2310"/>
<proteinExistence type="predicted"/>
<evidence type="ECO:0000313" key="5">
    <source>
        <dbReference type="Proteomes" id="UP000075321"/>
    </source>
</evidence>
<dbReference type="SUPFAM" id="SSF55347">
    <property type="entry name" value="Glyceraldehyde-3-phosphate dehydrogenase-like, C-terminal domain"/>
    <property type="match status" value="1"/>
</dbReference>
<dbReference type="GO" id="GO:0000166">
    <property type="term" value="F:nucleotide binding"/>
    <property type="evidence" value="ECO:0007669"/>
    <property type="project" value="InterPro"/>
</dbReference>
<dbReference type="GO" id="GO:0047837">
    <property type="term" value="F:D-xylose 1-dehydrogenase (NADP+) activity"/>
    <property type="evidence" value="ECO:0007669"/>
    <property type="project" value="UniProtKB-EC"/>
</dbReference>
<dbReference type="InterPro" id="IPR036291">
    <property type="entry name" value="NAD(P)-bd_dom_sf"/>
</dbReference>
<name>A0A151ADA2_9EURY</name>
<dbReference type="InterPro" id="IPR000683">
    <property type="entry name" value="Gfo/Idh/MocA-like_OxRdtase_N"/>
</dbReference>
<feature type="domain" description="Gfo/Idh/MocA-like oxidoreductase N-terminal" evidence="2">
    <location>
        <begin position="5"/>
        <end position="119"/>
    </location>
</feature>
<protein>
    <submittedName>
        <fullName evidence="4">D-xylose 1-dehydrogenase (NADP(+)) 1</fullName>
        <ecNumber evidence="4">1.1.1.179</ecNumber>
    </submittedName>
</protein>
<comment type="caution">
    <text evidence="4">The sequence shown here is derived from an EMBL/GenBank/DDBJ whole genome shotgun (WGS) entry which is preliminary data.</text>
</comment>
<reference evidence="4 5" key="1">
    <citation type="submission" date="2016-02" db="EMBL/GenBank/DDBJ databases">
        <title>Genome sequence of Halalkalicoccus paucihalophilus DSM 24557.</title>
        <authorList>
            <person name="Poehlein A."/>
            <person name="Daniel R."/>
        </authorList>
    </citation>
    <scope>NUCLEOTIDE SEQUENCE [LARGE SCALE GENOMIC DNA]</scope>
    <source>
        <strain evidence="4 5">DSM 24557</strain>
    </source>
</reference>
<dbReference type="SUPFAM" id="SSF51735">
    <property type="entry name" value="NAD(P)-binding Rossmann-fold domains"/>
    <property type="match status" value="1"/>
</dbReference>
<dbReference type="OrthoDB" id="25239at2157"/>
<dbReference type="Gene3D" id="3.40.50.720">
    <property type="entry name" value="NAD(P)-binding Rossmann-like Domain"/>
    <property type="match status" value="1"/>
</dbReference>
<dbReference type="Pfam" id="PF01408">
    <property type="entry name" value="GFO_IDH_MocA"/>
    <property type="match status" value="1"/>
</dbReference>
<dbReference type="Pfam" id="PF22725">
    <property type="entry name" value="GFO_IDH_MocA_C3"/>
    <property type="match status" value="1"/>
</dbReference>
<keyword evidence="1 4" id="KW-0560">Oxidoreductase</keyword>
<feature type="domain" description="GFO/IDH/MocA-like oxidoreductase" evidence="3">
    <location>
        <begin position="129"/>
        <end position="252"/>
    </location>
</feature>
<sequence>MAVDTAVIGAGEVSDSHLSALAGNPRTNLVGVCDIDKERARTAAEKYGTDSYFDMDDLLDSADLDWIHICTSVQTHLPLAEKAIRAGVPVLVEKPTTETVAELDELAALSREYGVPVSPVHQHLFDPAMREARRRIRAGEIGAIRGIDLVYTGHTRPDEANRGTWVFDLPGGEFEEGLPHPLYLTLGAGGYPRSEDDISAQTSCYGDYGGRFDYDSAQVQYATAEGALCSATMLAGGAQNRTIQVHGEDASLIIDMILQVVHRVEGDYKNSSIGKVKQNLKYAGGQLAGLAKNAKLVAHASYSDEWEPKTKIDPHKYQIDRTAYALQHDLDMPVPLSEARWTIRLMEELREAADQPAEIAMTD</sequence>
<dbReference type="PANTHER" id="PTHR43818">
    <property type="entry name" value="BCDNA.GH03377"/>
    <property type="match status" value="1"/>
</dbReference>
<dbReference type="RefSeq" id="WP_066382521.1">
    <property type="nucleotide sequence ID" value="NZ_LTAZ01000005.1"/>
</dbReference>
<dbReference type="AlphaFoldDB" id="A0A151ADA2"/>
<dbReference type="EMBL" id="LTAZ01000005">
    <property type="protein sequence ID" value="KYH25593.1"/>
    <property type="molecule type" value="Genomic_DNA"/>
</dbReference>
<gene>
    <name evidence="4" type="ORF">HAPAU_22680</name>
</gene>
<dbReference type="PANTHER" id="PTHR43818:SF11">
    <property type="entry name" value="BCDNA.GH03377"/>
    <property type="match status" value="1"/>
</dbReference>
<dbReference type="InterPro" id="IPR055170">
    <property type="entry name" value="GFO_IDH_MocA-like_dom"/>
</dbReference>
<evidence type="ECO:0000313" key="4">
    <source>
        <dbReference type="EMBL" id="KYH25593.1"/>
    </source>
</evidence>
<organism evidence="4 5">
    <name type="scientific">Halalkalicoccus paucihalophilus</name>
    <dbReference type="NCBI Taxonomy" id="1008153"/>
    <lineage>
        <taxon>Archaea</taxon>
        <taxon>Methanobacteriati</taxon>
        <taxon>Methanobacteriota</taxon>
        <taxon>Stenosarchaea group</taxon>
        <taxon>Halobacteria</taxon>
        <taxon>Halobacteriales</taxon>
        <taxon>Halococcaceae</taxon>
        <taxon>Halalkalicoccus</taxon>
    </lineage>
</organism>